<accession>A0AAW1MGQ4</accession>
<organism evidence="1 2">
    <name type="scientific">Popillia japonica</name>
    <name type="common">Japanese beetle</name>
    <dbReference type="NCBI Taxonomy" id="7064"/>
    <lineage>
        <taxon>Eukaryota</taxon>
        <taxon>Metazoa</taxon>
        <taxon>Ecdysozoa</taxon>
        <taxon>Arthropoda</taxon>
        <taxon>Hexapoda</taxon>
        <taxon>Insecta</taxon>
        <taxon>Pterygota</taxon>
        <taxon>Neoptera</taxon>
        <taxon>Endopterygota</taxon>
        <taxon>Coleoptera</taxon>
        <taxon>Polyphaga</taxon>
        <taxon>Scarabaeiformia</taxon>
        <taxon>Scarabaeidae</taxon>
        <taxon>Rutelinae</taxon>
        <taxon>Popillia</taxon>
    </lineage>
</organism>
<reference evidence="1 2" key="1">
    <citation type="journal article" date="2024" name="BMC Genomics">
        <title>De novo assembly and annotation of Popillia japonica's genome with initial clues to its potential as an invasive pest.</title>
        <authorList>
            <person name="Cucini C."/>
            <person name="Boschi S."/>
            <person name="Funari R."/>
            <person name="Cardaioli E."/>
            <person name="Iannotti N."/>
            <person name="Marturano G."/>
            <person name="Paoli F."/>
            <person name="Bruttini M."/>
            <person name="Carapelli A."/>
            <person name="Frati F."/>
            <person name="Nardi F."/>
        </authorList>
    </citation>
    <scope>NUCLEOTIDE SEQUENCE [LARGE SCALE GENOMIC DNA]</scope>
    <source>
        <strain evidence="1">DMR45628</strain>
    </source>
</reference>
<dbReference type="Proteomes" id="UP001458880">
    <property type="component" value="Unassembled WGS sequence"/>
</dbReference>
<comment type="caution">
    <text evidence="1">The sequence shown here is derived from an EMBL/GenBank/DDBJ whole genome shotgun (WGS) entry which is preliminary data.</text>
</comment>
<name>A0AAW1MGQ4_POPJA</name>
<gene>
    <name evidence="1" type="ORF">QE152_g7302</name>
</gene>
<dbReference type="EMBL" id="JASPKY010000053">
    <property type="protein sequence ID" value="KAK9744968.1"/>
    <property type="molecule type" value="Genomic_DNA"/>
</dbReference>
<proteinExistence type="predicted"/>
<evidence type="ECO:0000313" key="1">
    <source>
        <dbReference type="EMBL" id="KAK9744968.1"/>
    </source>
</evidence>
<keyword evidence="2" id="KW-1185">Reference proteome</keyword>
<evidence type="ECO:0000313" key="2">
    <source>
        <dbReference type="Proteomes" id="UP001458880"/>
    </source>
</evidence>
<sequence>MQLGKRFRTKVTDYTEFVSDRNEVGSYIIPNSLATVTKSVATEFRVNVVLRILGLMHSNIGNEEDTE</sequence>
<protein>
    <submittedName>
        <fullName evidence="1">Uncharacterized protein</fullName>
    </submittedName>
</protein>
<dbReference type="AlphaFoldDB" id="A0AAW1MGQ4"/>